<comment type="similarity">
    <text evidence="1">Belongs to the adrenodoxin/putidaredoxin family.</text>
</comment>
<dbReference type="PANTHER" id="PTHR23426:SF65">
    <property type="entry name" value="FERREDOXIN-2, MITOCHONDRIAL"/>
    <property type="match status" value="1"/>
</dbReference>
<evidence type="ECO:0000256" key="2">
    <source>
        <dbReference type="ARBA" id="ARBA00022714"/>
    </source>
</evidence>
<dbReference type="Pfam" id="PF00111">
    <property type="entry name" value="Fer2"/>
    <property type="match status" value="1"/>
</dbReference>
<organism evidence="8 9">
    <name type="scientific">Paenibacillus prosopidis</name>
    <dbReference type="NCBI Taxonomy" id="630520"/>
    <lineage>
        <taxon>Bacteria</taxon>
        <taxon>Bacillati</taxon>
        <taxon>Bacillota</taxon>
        <taxon>Bacilli</taxon>
        <taxon>Bacillales</taxon>
        <taxon>Paenibacillaceae</taxon>
        <taxon>Paenibacillus</taxon>
    </lineage>
</organism>
<keyword evidence="3" id="KW-0479">Metal-binding</keyword>
<evidence type="ECO:0000256" key="4">
    <source>
        <dbReference type="ARBA" id="ARBA00023004"/>
    </source>
</evidence>
<sequence>MIELKGKTKTAVVEAEAGLSLLDLALKHNVDWSFSCARGTCARCRCLITEGGDQLEGITDEEWDRLEPEEFEEGFRLGCQAVVKAGSGHIAAVNKPYF</sequence>
<dbReference type="CDD" id="cd00207">
    <property type="entry name" value="fer2"/>
    <property type="match status" value="1"/>
</dbReference>
<dbReference type="RefSeq" id="WP_114378619.1">
    <property type="nucleotide sequence ID" value="NZ_QPJD01000002.1"/>
</dbReference>
<name>A0A368W5W0_9BACL</name>
<keyword evidence="5" id="KW-0411">Iron-sulfur</keyword>
<evidence type="ECO:0000256" key="3">
    <source>
        <dbReference type="ARBA" id="ARBA00022723"/>
    </source>
</evidence>
<dbReference type="SUPFAM" id="SSF54292">
    <property type="entry name" value="2Fe-2S ferredoxin-like"/>
    <property type="match status" value="1"/>
</dbReference>
<dbReference type="OrthoDB" id="9807864at2"/>
<evidence type="ECO:0000259" key="7">
    <source>
        <dbReference type="PROSITE" id="PS51085"/>
    </source>
</evidence>
<comment type="caution">
    <text evidence="8">The sequence shown here is derived from an EMBL/GenBank/DDBJ whole genome shotgun (WGS) entry which is preliminary data.</text>
</comment>
<keyword evidence="4" id="KW-0408">Iron</keyword>
<dbReference type="Gene3D" id="3.10.20.30">
    <property type="match status" value="1"/>
</dbReference>
<dbReference type="AlphaFoldDB" id="A0A368W5W0"/>
<comment type="cofactor">
    <cofactor evidence="6">
        <name>[2Fe-2S] cluster</name>
        <dbReference type="ChEBI" id="CHEBI:190135"/>
    </cofactor>
</comment>
<accession>A0A368W5W0</accession>
<feature type="domain" description="2Fe-2S ferredoxin-type" evidence="7">
    <location>
        <begin position="1"/>
        <end position="96"/>
    </location>
</feature>
<reference evidence="8 9" key="1">
    <citation type="submission" date="2018-07" db="EMBL/GenBank/DDBJ databases">
        <title>Genomic Encyclopedia of Type Strains, Phase III (KMG-III): the genomes of soil and plant-associated and newly described type strains.</title>
        <authorList>
            <person name="Whitman W."/>
        </authorList>
    </citation>
    <scope>NUCLEOTIDE SEQUENCE [LARGE SCALE GENOMIC DNA]</scope>
    <source>
        <strain evidence="8 9">CECT 7506</strain>
    </source>
</reference>
<dbReference type="Proteomes" id="UP000252415">
    <property type="component" value="Unassembled WGS sequence"/>
</dbReference>
<evidence type="ECO:0000256" key="1">
    <source>
        <dbReference type="ARBA" id="ARBA00010914"/>
    </source>
</evidence>
<dbReference type="PROSITE" id="PS51085">
    <property type="entry name" value="2FE2S_FER_2"/>
    <property type="match status" value="1"/>
</dbReference>
<dbReference type="InterPro" id="IPR012675">
    <property type="entry name" value="Beta-grasp_dom_sf"/>
</dbReference>
<dbReference type="GO" id="GO:0140647">
    <property type="term" value="P:P450-containing electron transport chain"/>
    <property type="evidence" value="ECO:0007669"/>
    <property type="project" value="InterPro"/>
</dbReference>
<keyword evidence="2" id="KW-0001">2Fe-2S</keyword>
<dbReference type="InterPro" id="IPR001041">
    <property type="entry name" value="2Fe-2S_ferredoxin-type"/>
</dbReference>
<dbReference type="EMBL" id="QPJD01000002">
    <property type="protein sequence ID" value="RCW51123.1"/>
    <property type="molecule type" value="Genomic_DNA"/>
</dbReference>
<protein>
    <submittedName>
        <fullName evidence="8">2Fe-2S ferredoxin</fullName>
    </submittedName>
</protein>
<dbReference type="GO" id="GO:0009055">
    <property type="term" value="F:electron transfer activity"/>
    <property type="evidence" value="ECO:0007669"/>
    <property type="project" value="TreeGrafter"/>
</dbReference>
<dbReference type="GO" id="GO:0051537">
    <property type="term" value="F:2 iron, 2 sulfur cluster binding"/>
    <property type="evidence" value="ECO:0007669"/>
    <property type="project" value="UniProtKB-KW"/>
</dbReference>
<dbReference type="PANTHER" id="PTHR23426">
    <property type="entry name" value="FERREDOXIN/ADRENODOXIN"/>
    <property type="match status" value="1"/>
</dbReference>
<gene>
    <name evidence="8" type="ORF">DFP97_102317</name>
</gene>
<dbReference type="InterPro" id="IPR036010">
    <property type="entry name" value="2Fe-2S_ferredoxin-like_sf"/>
</dbReference>
<dbReference type="InterPro" id="IPR001055">
    <property type="entry name" value="Adrenodoxin-like"/>
</dbReference>
<evidence type="ECO:0000256" key="5">
    <source>
        <dbReference type="ARBA" id="ARBA00023014"/>
    </source>
</evidence>
<evidence type="ECO:0000313" key="9">
    <source>
        <dbReference type="Proteomes" id="UP000252415"/>
    </source>
</evidence>
<evidence type="ECO:0000256" key="6">
    <source>
        <dbReference type="ARBA" id="ARBA00034078"/>
    </source>
</evidence>
<proteinExistence type="inferred from homology"/>
<dbReference type="GO" id="GO:0046872">
    <property type="term" value="F:metal ion binding"/>
    <property type="evidence" value="ECO:0007669"/>
    <property type="project" value="UniProtKB-KW"/>
</dbReference>
<keyword evidence="9" id="KW-1185">Reference proteome</keyword>
<evidence type="ECO:0000313" key="8">
    <source>
        <dbReference type="EMBL" id="RCW51123.1"/>
    </source>
</evidence>